<dbReference type="InterPro" id="IPR027476">
    <property type="entry name" value="DppA_N"/>
</dbReference>
<dbReference type="Pfam" id="PF04951">
    <property type="entry name" value="Peptidase_M55"/>
    <property type="match status" value="1"/>
</dbReference>
<sequence>MRVLIMTDMEGVSGIVVWDQVSGGKPMYEEGRRLYTEEINAAVRDARAGGATEIVVPDCHGAGGEWAFNSLIPDMLDPDCEWVSHHPWSRYTELLEHGCDATLLVGMHARANTPDGVLCHTISTSTWRNLWFNDDLVG</sequence>
<evidence type="ECO:0008006" key="2">
    <source>
        <dbReference type="Google" id="ProtNLM"/>
    </source>
</evidence>
<dbReference type="Gene3D" id="3.40.50.10780">
    <property type="entry name" value="Dipeptide transport protein"/>
    <property type="match status" value="1"/>
</dbReference>
<protein>
    <recommendedName>
        <fullName evidence="2">Peptidase M55</fullName>
    </recommendedName>
</protein>
<dbReference type="EMBL" id="UINC01086340">
    <property type="protein sequence ID" value="SVC34710.1"/>
    <property type="molecule type" value="Genomic_DNA"/>
</dbReference>
<name>A0A382LDJ4_9ZZZZ</name>
<dbReference type="AlphaFoldDB" id="A0A382LDJ4"/>
<dbReference type="InterPro" id="IPR007035">
    <property type="entry name" value="Peptidase_M55"/>
</dbReference>
<accession>A0A382LDJ4</accession>
<dbReference type="SUPFAM" id="SSF63992">
    <property type="entry name" value="Dipeptide transport protein"/>
    <property type="match status" value="1"/>
</dbReference>
<organism evidence="1">
    <name type="scientific">marine metagenome</name>
    <dbReference type="NCBI Taxonomy" id="408172"/>
    <lineage>
        <taxon>unclassified sequences</taxon>
        <taxon>metagenomes</taxon>
        <taxon>ecological metagenomes</taxon>
    </lineage>
</organism>
<evidence type="ECO:0000313" key="1">
    <source>
        <dbReference type="EMBL" id="SVC34710.1"/>
    </source>
</evidence>
<proteinExistence type="predicted"/>
<dbReference type="InterPro" id="IPR036177">
    <property type="entry name" value="Peptidase_M55_sf"/>
</dbReference>
<gene>
    <name evidence="1" type="ORF">METZ01_LOCUS287564</name>
</gene>
<reference evidence="1" key="1">
    <citation type="submission" date="2018-05" db="EMBL/GenBank/DDBJ databases">
        <authorList>
            <person name="Lanie J.A."/>
            <person name="Ng W.-L."/>
            <person name="Kazmierczak K.M."/>
            <person name="Andrzejewski T.M."/>
            <person name="Davidsen T.M."/>
            <person name="Wayne K.J."/>
            <person name="Tettelin H."/>
            <person name="Glass J.I."/>
            <person name="Rusch D."/>
            <person name="Podicherti R."/>
            <person name="Tsui H.-C.T."/>
            <person name="Winkler M.E."/>
        </authorList>
    </citation>
    <scope>NUCLEOTIDE SEQUENCE</scope>
</reference>